<feature type="region of interest" description="Disordered" evidence="1">
    <location>
        <begin position="90"/>
        <end position="118"/>
    </location>
</feature>
<evidence type="ECO:0000313" key="4">
    <source>
        <dbReference type="Proteomes" id="UP000631535"/>
    </source>
</evidence>
<evidence type="ECO:0000256" key="1">
    <source>
        <dbReference type="SAM" id="MobiDB-lite"/>
    </source>
</evidence>
<gene>
    <name evidence="3" type="ORF">GCM10012287_54080</name>
</gene>
<dbReference type="Proteomes" id="UP000631535">
    <property type="component" value="Unassembled WGS sequence"/>
</dbReference>
<reference evidence="4" key="1">
    <citation type="journal article" date="2019" name="Int. J. Syst. Evol. Microbiol.">
        <title>The Global Catalogue of Microorganisms (GCM) 10K type strain sequencing project: providing services to taxonomists for standard genome sequencing and annotation.</title>
        <authorList>
            <consortium name="The Broad Institute Genomics Platform"/>
            <consortium name="The Broad Institute Genome Sequencing Center for Infectious Disease"/>
            <person name="Wu L."/>
            <person name="Ma J."/>
        </authorList>
    </citation>
    <scope>NUCLEOTIDE SEQUENCE [LARGE SCALE GENOMIC DNA]</scope>
    <source>
        <strain evidence="4">CGMCC 4.7178</strain>
    </source>
</reference>
<organism evidence="3 4">
    <name type="scientific">Streptomyces daqingensis</name>
    <dbReference type="NCBI Taxonomy" id="1472640"/>
    <lineage>
        <taxon>Bacteria</taxon>
        <taxon>Bacillati</taxon>
        <taxon>Actinomycetota</taxon>
        <taxon>Actinomycetes</taxon>
        <taxon>Kitasatosporales</taxon>
        <taxon>Streptomycetaceae</taxon>
        <taxon>Streptomyces</taxon>
    </lineage>
</organism>
<comment type="caution">
    <text evidence="3">The sequence shown here is derived from an EMBL/GenBank/DDBJ whole genome shotgun (WGS) entry which is preliminary data.</text>
</comment>
<name>A0ABQ2MRX9_9ACTN</name>
<sequence>MAIAAIRSGPEYGLLDPRSPDKHGSKAVAELLRKRGIPTDVVTTSAEAERAADSKTTLLVTDPDALSRRQTSELRTAIQRGGRTVLVAPGPTATRALTPGARAATPTPVELTPPDCDFPPALRAGDAEVGGVRYRVTSDQADTCYLHRSLPSLVRLPADDKGGSDRTGANAGDTVLVGAPDPLYNQRLAHRGNASLMLQLLGSRPHLVWYVPSSSGSAADSDDERGLLELLPGGWSWAAIQLFIAAVLAAFWRSRRLGPLVQEQLPVSVRASEATEGRARLYQRADARDSAAEALRSATRRHIANLLGLSAAEAHSPLVLTSAIASRSPGDSADLNYLLFGAAPVNDAELVRLADELDALERLLSPVAPTTSRPTDKERT</sequence>
<accession>A0ABQ2MRX9</accession>
<protein>
    <recommendedName>
        <fullName evidence="2">DUF4350 domain-containing protein</fullName>
    </recommendedName>
</protein>
<evidence type="ECO:0000259" key="2">
    <source>
        <dbReference type="Pfam" id="PF14258"/>
    </source>
</evidence>
<feature type="region of interest" description="Disordered" evidence="1">
    <location>
        <begin position="1"/>
        <end position="24"/>
    </location>
</feature>
<proteinExistence type="predicted"/>
<evidence type="ECO:0000313" key="3">
    <source>
        <dbReference type="EMBL" id="GGO57666.1"/>
    </source>
</evidence>
<feature type="domain" description="DUF4350" evidence="2">
    <location>
        <begin position="18"/>
        <end position="201"/>
    </location>
</feature>
<keyword evidence="4" id="KW-1185">Reference proteome</keyword>
<dbReference type="Pfam" id="PF14258">
    <property type="entry name" value="DUF4350"/>
    <property type="match status" value="1"/>
</dbReference>
<dbReference type="EMBL" id="BMMP01000025">
    <property type="protein sequence ID" value="GGO57666.1"/>
    <property type="molecule type" value="Genomic_DNA"/>
</dbReference>
<dbReference type="InterPro" id="IPR025646">
    <property type="entry name" value="DUF4350"/>
</dbReference>